<organism evidence="10 11">
    <name type="scientific">Edaphochlamys debaryana</name>
    <dbReference type="NCBI Taxonomy" id="47281"/>
    <lineage>
        <taxon>Eukaryota</taxon>
        <taxon>Viridiplantae</taxon>
        <taxon>Chlorophyta</taxon>
        <taxon>core chlorophytes</taxon>
        <taxon>Chlorophyceae</taxon>
        <taxon>CS clade</taxon>
        <taxon>Chlamydomonadales</taxon>
        <taxon>Chlamydomonadales incertae sedis</taxon>
        <taxon>Edaphochlamys</taxon>
    </lineage>
</organism>
<feature type="region of interest" description="Disordered" evidence="7">
    <location>
        <begin position="845"/>
        <end position="869"/>
    </location>
</feature>
<feature type="transmembrane region" description="Helical" evidence="8">
    <location>
        <begin position="114"/>
        <end position="141"/>
    </location>
</feature>
<feature type="region of interest" description="Disordered" evidence="7">
    <location>
        <begin position="524"/>
        <end position="553"/>
    </location>
</feature>
<feature type="domain" description="Guanylate cyclase" evidence="9">
    <location>
        <begin position="1137"/>
        <end position="1265"/>
    </location>
</feature>
<evidence type="ECO:0000256" key="8">
    <source>
        <dbReference type="SAM" id="Phobius"/>
    </source>
</evidence>
<evidence type="ECO:0000313" key="11">
    <source>
        <dbReference type="Proteomes" id="UP000612055"/>
    </source>
</evidence>
<evidence type="ECO:0000256" key="5">
    <source>
        <dbReference type="ARBA" id="ARBA00023136"/>
    </source>
</evidence>
<gene>
    <name evidence="10" type="ORF">HYH03_016032</name>
</gene>
<accession>A0A836BQB6</accession>
<feature type="transmembrane region" description="Helical" evidence="8">
    <location>
        <begin position="14"/>
        <end position="36"/>
    </location>
</feature>
<keyword evidence="4 8" id="KW-1133">Transmembrane helix</keyword>
<name>A0A836BQB6_9CHLO</name>
<dbReference type="CDD" id="cd07302">
    <property type="entry name" value="CHD"/>
    <property type="match status" value="1"/>
</dbReference>
<dbReference type="InterPro" id="IPR050401">
    <property type="entry name" value="Cyclic_nucleotide_synthase"/>
</dbReference>
<dbReference type="GO" id="GO:0004016">
    <property type="term" value="F:adenylate cyclase activity"/>
    <property type="evidence" value="ECO:0007669"/>
    <property type="project" value="TreeGrafter"/>
</dbReference>
<keyword evidence="5 8" id="KW-0472">Membrane</keyword>
<comment type="subcellular location">
    <subcellularLocation>
        <location evidence="1">Membrane</location>
    </subcellularLocation>
</comment>
<feature type="region of interest" description="Disordered" evidence="7">
    <location>
        <begin position="201"/>
        <end position="264"/>
    </location>
</feature>
<reference evidence="10" key="1">
    <citation type="journal article" date="2020" name="bioRxiv">
        <title>Comparative genomics of Chlamydomonas.</title>
        <authorList>
            <person name="Craig R.J."/>
            <person name="Hasan A.R."/>
            <person name="Ness R.W."/>
            <person name="Keightley P.D."/>
        </authorList>
    </citation>
    <scope>NUCLEOTIDE SEQUENCE</scope>
    <source>
        <strain evidence="10">CCAP 11/70</strain>
    </source>
</reference>
<evidence type="ECO:0000256" key="3">
    <source>
        <dbReference type="ARBA" id="ARBA00022741"/>
    </source>
</evidence>
<comment type="caution">
    <text evidence="10">The sequence shown here is derived from an EMBL/GenBank/DDBJ whole genome shotgun (WGS) entry which is preliminary data.</text>
</comment>
<feature type="compositionally biased region" description="Low complexity" evidence="7">
    <location>
        <begin position="201"/>
        <end position="216"/>
    </location>
</feature>
<dbReference type="GO" id="GO:0000166">
    <property type="term" value="F:nucleotide binding"/>
    <property type="evidence" value="ECO:0007669"/>
    <property type="project" value="UniProtKB-KW"/>
</dbReference>
<dbReference type="SUPFAM" id="SSF55073">
    <property type="entry name" value="Nucleotide cyclase"/>
    <property type="match status" value="1"/>
</dbReference>
<feature type="region of interest" description="Disordered" evidence="7">
    <location>
        <begin position="694"/>
        <end position="748"/>
    </location>
</feature>
<keyword evidence="3" id="KW-0547">Nucleotide-binding</keyword>
<feature type="region of interest" description="Disordered" evidence="7">
    <location>
        <begin position="779"/>
        <end position="805"/>
    </location>
</feature>
<dbReference type="OrthoDB" id="548029at2759"/>
<keyword evidence="11" id="KW-1185">Reference proteome</keyword>
<keyword evidence="6" id="KW-0456">Lyase</keyword>
<sequence length="1384" mass="140380">MNDDDAVERKWRNLCYYAAALPAWGAMGRPVLTSLLESPSTWARASQFASVVLCFTCAVTLLVMACVNTRLYRRWCFVMEAVYVYVAITLFVVHVHLLPLGGAIELFFQCLFHFLLPIFLGAPLVYTLVGSVVLVPTYALLEASMHWAAPGVSPAFVAARAAIVGLGPMAVAVVTHLAFVKDAHEGERLCELLQSCLGREQGPQGQEQQGPQGQRQAEFGAEMPAPSGDPGPDPGTEPAARASVSGRFGDWGSGDGTPSGCGGGRGVVGARTRAPRPLLRPLCCALQKAAQLERRLYAVSGVVDPQALLLAVLVPASAVAFVRQTAAFVAGGQDCSQRSKPMETLIAMTACFMLGTLEPHAVLHRQLGTAQALLYDLMPEHVARALLRTEMDRRRGVSTPYSAGGGGTGGTAGSGGCSRRISYHASHEGETHTLVRCSLDGDSTPATTSLASGSGALLRLEEGFDEEGLLDAPVPGVVAGTMQGVLAAKGQGTLGGARRSRSLDVSSGGRQAARAAEAGVFAGERGGVEGSAQLGGGGDRPAGGQAKGPREGDLGWRLDEQLRLLRSRPLAGTAPDAADVAAGSPGVANGKAVNGAGTSSDGAAPGASSVEAGVGLERRPGGPERLLRVLSDSQELAALSRADGGAGTSADGAAEAERGGEGELDLPVSRVLRSMCLGRVRASQSCTSLATVAEASSSAETLQPCRLGRTAGGSPGRRSAAHSPRSGRLGVPRSQDGRAGSGDSGGRLLDTVMRVSTMAAAQRAADRDRAAAAAAAAAGAAGGGGGLDGTAAEAERAASDAEQQGGMGVTGLIQSASEASLDSLGDDFLLTVSATATAAGEVGTASPGLVTPAVGSPGPGTGLAVSSPAGRMSSLLRRASLSAQRGMGLGLGLGAGVSNQLLTLLSGLGHAARVLAAAGLPDAAATVRSAAAAVEAAVGAQEGPGAGSVGLGGGVGAPPGAYRGASGTDLSQRMMGTQQDRNPRRAAPDSTPLFASPPTAPRADAGSAAGRVARSTSFTATATPDFARGSCPPLAPAPVRAATQGRSMAGRLGLRVSEAGTSSAALRMPGLSPPPHTRTVSGGLSLWTGGGGWAGLSGVNSPVPAGTSVGGGPTSAPPPLLPGTSGIAYAEWHDDTSLLFCDIQGFTSMSHRLPPSAVLDMLNTLYTRFDALAQRMQVYKVDTVGDCYIVATGLMRPDPQHADTMLRFARAMRSEARKVTVPGSTQAVKVRIGISSGRVMSGVVGSIRRKYSIFGDTANTASRMESLGEPGQIHVSCETYKAVQNVVPSDWICRGEIEVKGRGPMVTYFYRWSGRNPPPLSATAPALALAPTSQALSSTSTVMSVDEAALAQAMAQGPRLLDSPFTSPRVASVVLSAAPAAGST</sequence>
<dbReference type="PANTHER" id="PTHR11920">
    <property type="entry name" value="GUANYLYL CYCLASE"/>
    <property type="match status" value="1"/>
</dbReference>
<evidence type="ECO:0000256" key="1">
    <source>
        <dbReference type="ARBA" id="ARBA00004370"/>
    </source>
</evidence>
<feature type="compositionally biased region" description="Gly residues" evidence="7">
    <location>
        <begin position="524"/>
        <end position="541"/>
    </location>
</feature>
<dbReference type="EMBL" id="JAEHOE010000133">
    <property type="protein sequence ID" value="KAG2485246.1"/>
    <property type="molecule type" value="Genomic_DNA"/>
</dbReference>
<dbReference type="SMART" id="SM00044">
    <property type="entry name" value="CYCc"/>
    <property type="match status" value="1"/>
</dbReference>
<evidence type="ECO:0000256" key="4">
    <source>
        <dbReference type="ARBA" id="ARBA00022989"/>
    </source>
</evidence>
<evidence type="ECO:0000256" key="7">
    <source>
        <dbReference type="SAM" id="MobiDB-lite"/>
    </source>
</evidence>
<dbReference type="InterPro" id="IPR029787">
    <property type="entry name" value="Nucleotide_cyclase"/>
</dbReference>
<evidence type="ECO:0000256" key="2">
    <source>
        <dbReference type="ARBA" id="ARBA00022692"/>
    </source>
</evidence>
<feature type="region of interest" description="Disordered" evidence="7">
    <location>
        <begin position="974"/>
        <end position="1046"/>
    </location>
</feature>
<feature type="transmembrane region" description="Helical" evidence="8">
    <location>
        <begin position="48"/>
        <end position="71"/>
    </location>
</feature>
<dbReference type="Pfam" id="PF00211">
    <property type="entry name" value="Guanylate_cyc"/>
    <property type="match status" value="1"/>
</dbReference>
<protein>
    <recommendedName>
        <fullName evidence="9">Guanylate cyclase domain-containing protein</fullName>
    </recommendedName>
</protein>
<dbReference type="InterPro" id="IPR001054">
    <property type="entry name" value="A/G_cyclase"/>
</dbReference>
<evidence type="ECO:0000256" key="6">
    <source>
        <dbReference type="ARBA" id="ARBA00023239"/>
    </source>
</evidence>
<evidence type="ECO:0000259" key="9">
    <source>
        <dbReference type="PROSITE" id="PS50125"/>
    </source>
</evidence>
<dbReference type="GO" id="GO:0005886">
    <property type="term" value="C:plasma membrane"/>
    <property type="evidence" value="ECO:0007669"/>
    <property type="project" value="TreeGrafter"/>
</dbReference>
<dbReference type="Proteomes" id="UP000612055">
    <property type="component" value="Unassembled WGS sequence"/>
</dbReference>
<keyword evidence="2 8" id="KW-0812">Transmembrane</keyword>
<dbReference type="PROSITE" id="PS50125">
    <property type="entry name" value="GUANYLATE_CYCLASE_2"/>
    <property type="match status" value="1"/>
</dbReference>
<proteinExistence type="predicted"/>
<feature type="region of interest" description="Disordered" evidence="7">
    <location>
        <begin position="640"/>
        <end position="661"/>
    </location>
</feature>
<dbReference type="GO" id="GO:0007168">
    <property type="term" value="P:receptor guanylyl cyclase signaling pathway"/>
    <property type="evidence" value="ECO:0007669"/>
    <property type="project" value="TreeGrafter"/>
</dbReference>
<dbReference type="GO" id="GO:0035556">
    <property type="term" value="P:intracellular signal transduction"/>
    <property type="evidence" value="ECO:0007669"/>
    <property type="project" value="InterPro"/>
</dbReference>
<feature type="transmembrane region" description="Helical" evidence="8">
    <location>
        <begin position="83"/>
        <end position="108"/>
    </location>
</feature>
<feature type="compositionally biased region" description="Gly residues" evidence="7">
    <location>
        <begin position="249"/>
        <end position="264"/>
    </location>
</feature>
<dbReference type="PANTHER" id="PTHR11920:SF335">
    <property type="entry name" value="GUANYLATE CYCLASE"/>
    <property type="match status" value="1"/>
</dbReference>
<dbReference type="GO" id="GO:0001653">
    <property type="term" value="F:peptide receptor activity"/>
    <property type="evidence" value="ECO:0007669"/>
    <property type="project" value="TreeGrafter"/>
</dbReference>
<feature type="transmembrane region" description="Helical" evidence="8">
    <location>
        <begin position="161"/>
        <end position="180"/>
    </location>
</feature>
<evidence type="ECO:0000313" key="10">
    <source>
        <dbReference type="EMBL" id="KAG2485246.1"/>
    </source>
</evidence>
<dbReference type="GO" id="GO:0004383">
    <property type="term" value="F:guanylate cyclase activity"/>
    <property type="evidence" value="ECO:0007669"/>
    <property type="project" value="TreeGrafter"/>
</dbReference>
<dbReference type="Gene3D" id="3.30.70.1230">
    <property type="entry name" value="Nucleotide cyclase"/>
    <property type="match status" value="1"/>
</dbReference>